<proteinExistence type="predicted"/>
<sequence>MSAETILNLPANHGARSTNLPWYQPSLENKLNERVRRVFEEYSRIPPDEVESHVYEVRELAWSVFPWPCIGEFWFLELGLTRHPEYNHVLRTLKEGSVQNLNPKILDLGTCLGQDLRELAHNGAPINTLYGADLVAGFEAVGYELFRDSNRFGPSNFITGNIFSNDIDDGLVKTRGTWDIIHATMFLHIWALEDQEKACVNILKLLRQSPGSLVVGTQTGTAKPGEFTVKPPLCEPGEQKVVYRHSKETMRDMWMRAGMMVGMSLDVKTGYDEEERMGREKGRLEKGPEWEAKQRFFAGSDQRRIFLTVLRLG</sequence>
<dbReference type="InterPro" id="IPR051654">
    <property type="entry name" value="Meroterpenoid_MTases"/>
</dbReference>
<dbReference type="InterPro" id="IPR029063">
    <property type="entry name" value="SAM-dependent_MTases_sf"/>
</dbReference>
<gene>
    <name evidence="1" type="ORF">GLAREA_12165</name>
</gene>
<dbReference type="GO" id="GO:0008168">
    <property type="term" value="F:methyltransferase activity"/>
    <property type="evidence" value="ECO:0007669"/>
    <property type="project" value="UniProtKB-KW"/>
</dbReference>
<dbReference type="GeneID" id="19471206"/>
<organism evidence="1 2">
    <name type="scientific">Glarea lozoyensis (strain ATCC 20868 / MF5171)</name>
    <dbReference type="NCBI Taxonomy" id="1116229"/>
    <lineage>
        <taxon>Eukaryota</taxon>
        <taxon>Fungi</taxon>
        <taxon>Dikarya</taxon>
        <taxon>Ascomycota</taxon>
        <taxon>Pezizomycotina</taxon>
        <taxon>Leotiomycetes</taxon>
        <taxon>Helotiales</taxon>
        <taxon>Helotiaceae</taxon>
        <taxon>Glarea</taxon>
    </lineage>
</organism>
<dbReference type="OMA" id="IGEFWFL"/>
<accession>S3E0M2</accession>
<dbReference type="KEGG" id="glz:GLAREA_12165"/>
<protein>
    <submittedName>
        <fullName evidence="1">S-adenosyl-L-methionine-dependent methyltransferase</fullName>
    </submittedName>
</protein>
<dbReference type="EMBL" id="KE145360">
    <property type="protein sequence ID" value="EPE32083.1"/>
    <property type="molecule type" value="Genomic_DNA"/>
</dbReference>
<dbReference type="HOGENOM" id="CLU_051542_0_1_1"/>
<dbReference type="OrthoDB" id="2094832at2759"/>
<keyword evidence="1" id="KW-0808">Transferase</keyword>
<dbReference type="PANTHER" id="PTHR35897:SF2">
    <property type="entry name" value="METHYLTRANSFERASE DOMAIN-CONTAINING PROTEIN"/>
    <property type="match status" value="1"/>
</dbReference>
<dbReference type="GO" id="GO:0032259">
    <property type="term" value="P:methylation"/>
    <property type="evidence" value="ECO:0007669"/>
    <property type="project" value="UniProtKB-KW"/>
</dbReference>
<dbReference type="RefSeq" id="XP_008081138.1">
    <property type="nucleotide sequence ID" value="XM_008082947.1"/>
</dbReference>
<evidence type="ECO:0000313" key="2">
    <source>
        <dbReference type="Proteomes" id="UP000016922"/>
    </source>
</evidence>
<dbReference type="SUPFAM" id="SSF53335">
    <property type="entry name" value="S-adenosyl-L-methionine-dependent methyltransferases"/>
    <property type="match status" value="1"/>
</dbReference>
<keyword evidence="1" id="KW-0489">Methyltransferase</keyword>
<reference evidence="1 2" key="1">
    <citation type="journal article" date="2013" name="BMC Genomics">
        <title>Genomics-driven discovery of the pneumocandin biosynthetic gene cluster in the fungus Glarea lozoyensis.</title>
        <authorList>
            <person name="Chen L."/>
            <person name="Yue Q."/>
            <person name="Zhang X."/>
            <person name="Xiang M."/>
            <person name="Wang C."/>
            <person name="Li S."/>
            <person name="Che Y."/>
            <person name="Ortiz-Lopez F.J."/>
            <person name="Bills G.F."/>
            <person name="Liu X."/>
            <person name="An Z."/>
        </authorList>
    </citation>
    <scope>NUCLEOTIDE SEQUENCE [LARGE SCALE GENOMIC DNA]</scope>
    <source>
        <strain evidence="2">ATCC 20868 / MF5171</strain>
    </source>
</reference>
<dbReference type="Gene3D" id="3.40.50.150">
    <property type="entry name" value="Vaccinia Virus protein VP39"/>
    <property type="match status" value="1"/>
</dbReference>
<dbReference type="PANTHER" id="PTHR35897">
    <property type="entry name" value="METHYLTRANSFERASE AUSD"/>
    <property type="match status" value="1"/>
</dbReference>
<dbReference type="Proteomes" id="UP000016922">
    <property type="component" value="Unassembled WGS sequence"/>
</dbReference>
<dbReference type="AlphaFoldDB" id="S3E0M2"/>
<dbReference type="eggNOG" id="ENOG502S0S9">
    <property type="taxonomic scope" value="Eukaryota"/>
</dbReference>
<name>S3E0M2_GLAL2</name>
<keyword evidence="2" id="KW-1185">Reference proteome</keyword>
<evidence type="ECO:0000313" key="1">
    <source>
        <dbReference type="EMBL" id="EPE32083.1"/>
    </source>
</evidence>